<dbReference type="Gene3D" id="3.30.160.60">
    <property type="entry name" value="Classic Zinc Finger"/>
    <property type="match status" value="2"/>
</dbReference>
<evidence type="ECO:0000256" key="2">
    <source>
        <dbReference type="SAM" id="MobiDB-lite"/>
    </source>
</evidence>
<feature type="domain" description="C2H2-type" evidence="3">
    <location>
        <begin position="305"/>
        <end position="327"/>
    </location>
</feature>
<dbReference type="SMART" id="SM00355">
    <property type="entry name" value="ZnF_C2H2"/>
    <property type="match status" value="4"/>
</dbReference>
<feature type="compositionally biased region" description="Basic and acidic residues" evidence="2">
    <location>
        <begin position="230"/>
        <end position="240"/>
    </location>
</feature>
<dbReference type="EMBL" id="JADCNL010000009">
    <property type="protein sequence ID" value="KAG0467022.1"/>
    <property type="molecule type" value="Genomic_DNA"/>
</dbReference>
<evidence type="ECO:0000259" key="3">
    <source>
        <dbReference type="PROSITE" id="PS50157"/>
    </source>
</evidence>
<reference evidence="4 5" key="1">
    <citation type="journal article" date="2020" name="Nat. Food">
        <title>A phased Vanilla planifolia genome enables genetic improvement of flavour and production.</title>
        <authorList>
            <person name="Hasing T."/>
            <person name="Tang H."/>
            <person name="Brym M."/>
            <person name="Khazi F."/>
            <person name="Huang T."/>
            <person name="Chambers A.H."/>
        </authorList>
    </citation>
    <scope>NUCLEOTIDE SEQUENCE [LARGE SCALE GENOMIC DNA]</scope>
    <source>
        <tissue evidence="4">Leaf</tissue>
    </source>
</reference>
<keyword evidence="1" id="KW-0479">Metal-binding</keyword>
<feature type="compositionally biased region" description="Basic and acidic residues" evidence="2">
    <location>
        <begin position="107"/>
        <end position="122"/>
    </location>
</feature>
<dbReference type="PANTHER" id="PTHR46869">
    <property type="entry name" value="C2H2-LIKE ZINC FINGER PROTEIN"/>
    <property type="match status" value="1"/>
</dbReference>
<feature type="domain" description="C2H2-type" evidence="3">
    <location>
        <begin position="81"/>
        <end position="108"/>
    </location>
</feature>
<feature type="region of interest" description="Disordered" evidence="2">
    <location>
        <begin position="180"/>
        <end position="240"/>
    </location>
</feature>
<dbReference type="SUPFAM" id="SSF57667">
    <property type="entry name" value="beta-beta-alpha zinc fingers"/>
    <property type="match status" value="2"/>
</dbReference>
<accession>A0A835QFW9</accession>
<name>A0A835QFW9_VANPL</name>
<dbReference type="AlphaFoldDB" id="A0A835QFW9"/>
<dbReference type="PANTHER" id="PTHR46869:SF6">
    <property type="entry name" value="C2H2-TYPE DOMAIN-CONTAINING PROTEIN"/>
    <property type="match status" value="1"/>
</dbReference>
<evidence type="ECO:0000313" key="4">
    <source>
        <dbReference type="EMBL" id="KAG0467022.1"/>
    </source>
</evidence>
<evidence type="ECO:0000256" key="1">
    <source>
        <dbReference type="PROSITE-ProRule" id="PRU00042"/>
    </source>
</evidence>
<dbReference type="Pfam" id="PF13912">
    <property type="entry name" value="zf-C2H2_6"/>
    <property type="match status" value="4"/>
</dbReference>
<dbReference type="InterPro" id="IPR013087">
    <property type="entry name" value="Znf_C2H2_type"/>
</dbReference>
<dbReference type="PROSITE" id="PS50157">
    <property type="entry name" value="ZINC_FINGER_C2H2_2"/>
    <property type="match status" value="4"/>
</dbReference>
<organism evidence="4 5">
    <name type="scientific">Vanilla planifolia</name>
    <name type="common">Vanilla</name>
    <dbReference type="NCBI Taxonomy" id="51239"/>
    <lineage>
        <taxon>Eukaryota</taxon>
        <taxon>Viridiplantae</taxon>
        <taxon>Streptophyta</taxon>
        <taxon>Embryophyta</taxon>
        <taxon>Tracheophyta</taxon>
        <taxon>Spermatophyta</taxon>
        <taxon>Magnoliopsida</taxon>
        <taxon>Liliopsida</taxon>
        <taxon>Asparagales</taxon>
        <taxon>Orchidaceae</taxon>
        <taxon>Vanilloideae</taxon>
        <taxon>Vanilleae</taxon>
        <taxon>Vanilla</taxon>
    </lineage>
</organism>
<feature type="domain" description="C2H2-type" evidence="3">
    <location>
        <begin position="242"/>
        <end position="269"/>
    </location>
</feature>
<dbReference type="OrthoDB" id="678987at2759"/>
<keyword evidence="5" id="KW-1185">Reference proteome</keyword>
<comment type="caution">
    <text evidence="4">The sequence shown here is derived from an EMBL/GenBank/DDBJ whole genome shotgun (WGS) entry which is preliminary data.</text>
</comment>
<keyword evidence="1" id="KW-0862">Zinc</keyword>
<feature type="compositionally biased region" description="Basic and acidic residues" evidence="2">
    <location>
        <begin position="183"/>
        <end position="215"/>
    </location>
</feature>
<feature type="region of interest" description="Disordered" evidence="2">
    <location>
        <begin position="107"/>
        <end position="133"/>
    </location>
</feature>
<gene>
    <name evidence="4" type="ORF">HPP92_018602</name>
</gene>
<feature type="domain" description="C2H2-type" evidence="3">
    <location>
        <begin position="10"/>
        <end position="37"/>
    </location>
</feature>
<keyword evidence="1" id="KW-0863">Zinc-finger</keyword>
<protein>
    <recommendedName>
        <fullName evidence="3">C2H2-type domain-containing protein</fullName>
    </recommendedName>
</protein>
<dbReference type="InterPro" id="IPR036236">
    <property type="entry name" value="Znf_C2H2_sf"/>
</dbReference>
<sequence length="366" mass="40554">MKNDGEPQKHRCRLCRRSFSCGRSLGGHMRSHMHSYASNTAEKEQLGGVEPGYGLRENPKKTWRLSAFVEEAPPSSSRTGMYCKDCGKGFASWKALFGHMRCHSDRIRRQSRDEQERDRQKDEEEGEGWWGEQKVLLESTSPRSQKGVFSSSSSSITEHDAELEDVALSLMMLSRDAGGFREPAFEPSDKRSVVLAENELKRSESKDGDVSESPKSKKKASFDDNSNVLDSRDDKCEGDGRRKCATCMKTFHSYQALGGHRASHKRIRGCCFPLNASFEDGDAFGQTSVVIDDSRSGPSKKSRIHECCICGKRFSSGQALGGHKRSHLLVSNQAAVAAKAPELIDLNLPAPIDDESSMSNPSPILE</sequence>
<proteinExistence type="predicted"/>
<dbReference type="PROSITE" id="PS00028">
    <property type="entry name" value="ZINC_FINGER_C2H2_1"/>
    <property type="match status" value="4"/>
</dbReference>
<dbReference type="Proteomes" id="UP000636800">
    <property type="component" value="Unassembled WGS sequence"/>
</dbReference>
<evidence type="ECO:0000313" key="5">
    <source>
        <dbReference type="Proteomes" id="UP000636800"/>
    </source>
</evidence>
<dbReference type="GO" id="GO:0008270">
    <property type="term" value="F:zinc ion binding"/>
    <property type="evidence" value="ECO:0007669"/>
    <property type="project" value="UniProtKB-KW"/>
</dbReference>